<feature type="region of interest" description="Disordered" evidence="1">
    <location>
        <begin position="295"/>
        <end position="358"/>
    </location>
</feature>
<evidence type="ECO:0000256" key="1">
    <source>
        <dbReference type="SAM" id="MobiDB-lite"/>
    </source>
</evidence>
<keyword evidence="3" id="KW-1185">Reference proteome</keyword>
<dbReference type="EMBL" id="NHYE01005330">
    <property type="protein sequence ID" value="PPQ74587.1"/>
    <property type="molecule type" value="Genomic_DNA"/>
</dbReference>
<protein>
    <submittedName>
        <fullName evidence="2">Uncharacterized protein</fullName>
    </submittedName>
</protein>
<comment type="caution">
    <text evidence="2">The sequence shown here is derived from an EMBL/GenBank/DDBJ whole genome shotgun (WGS) entry which is preliminary data.</text>
</comment>
<accession>A0A409W7T6</accession>
<dbReference type="AlphaFoldDB" id="A0A409W7T6"/>
<feature type="compositionally biased region" description="Low complexity" evidence="1">
    <location>
        <begin position="342"/>
        <end position="353"/>
    </location>
</feature>
<name>A0A409W7T6_9AGAR</name>
<proteinExistence type="predicted"/>
<feature type="region of interest" description="Disordered" evidence="1">
    <location>
        <begin position="386"/>
        <end position="428"/>
    </location>
</feature>
<sequence>MPSIMHLFQAYGLSTSKPDGVHVGAKPDVTFRDDHHGSIFQTSTEESTTAAPESIAERQVRPPRPTTAASAGQIKQYTNTHRSLRIARDFKILADAQSVIQKTLNSESTNERGGTLQQDRNIIVERTLRDIRQGRSSLALLCAGAARTSKSHSAKQNCLSPPFKKPHGRKVHFTPPPAPSPSTEESQHSSHLLIPNIPPPPPAEHQDLHFDAPFIANLPPHEAYRANEEESAGPQANDDLSVVFQDYEEASFSYASARSPPPRSVKAEEYHMRPSLNIEYGIDSTFAEDAAARPATNVGTEQPAFDVNDYDPDGSEATENEDVEDEDGGAPAHMPDVGLYWTTSTSSCQSTTTPAAAKQNTAAEYPAYDNIPPLVIQPVPPEKLSKYSSLANWNGSQSGAPSPASVSRRTQPPTKPDSSLANWDGRWP</sequence>
<feature type="compositionally biased region" description="Low complexity" evidence="1">
    <location>
        <begin position="42"/>
        <end position="54"/>
    </location>
</feature>
<evidence type="ECO:0000313" key="3">
    <source>
        <dbReference type="Proteomes" id="UP000284706"/>
    </source>
</evidence>
<reference evidence="2 3" key="1">
    <citation type="journal article" date="2018" name="Evol. Lett.">
        <title>Horizontal gene cluster transfer increased hallucinogenic mushroom diversity.</title>
        <authorList>
            <person name="Reynolds H.T."/>
            <person name="Vijayakumar V."/>
            <person name="Gluck-Thaler E."/>
            <person name="Korotkin H.B."/>
            <person name="Matheny P.B."/>
            <person name="Slot J.C."/>
        </authorList>
    </citation>
    <scope>NUCLEOTIDE SEQUENCE [LARGE SCALE GENOMIC DNA]</scope>
    <source>
        <strain evidence="2 3">SRW20</strain>
    </source>
</reference>
<dbReference type="InParanoid" id="A0A409W7T6"/>
<feature type="region of interest" description="Disordered" evidence="1">
    <location>
        <begin position="38"/>
        <end position="72"/>
    </location>
</feature>
<feature type="compositionally biased region" description="Polar residues" evidence="1">
    <location>
        <begin position="386"/>
        <end position="421"/>
    </location>
</feature>
<evidence type="ECO:0000313" key="2">
    <source>
        <dbReference type="EMBL" id="PPQ74587.1"/>
    </source>
</evidence>
<gene>
    <name evidence="2" type="ORF">CVT26_007807</name>
</gene>
<feature type="region of interest" description="Disordered" evidence="1">
    <location>
        <begin position="150"/>
        <end position="204"/>
    </location>
</feature>
<feature type="compositionally biased region" description="Acidic residues" evidence="1">
    <location>
        <begin position="308"/>
        <end position="328"/>
    </location>
</feature>
<organism evidence="2 3">
    <name type="scientific">Gymnopilus dilepis</name>
    <dbReference type="NCBI Taxonomy" id="231916"/>
    <lineage>
        <taxon>Eukaryota</taxon>
        <taxon>Fungi</taxon>
        <taxon>Dikarya</taxon>
        <taxon>Basidiomycota</taxon>
        <taxon>Agaricomycotina</taxon>
        <taxon>Agaricomycetes</taxon>
        <taxon>Agaricomycetidae</taxon>
        <taxon>Agaricales</taxon>
        <taxon>Agaricineae</taxon>
        <taxon>Hymenogastraceae</taxon>
        <taxon>Gymnopilus</taxon>
    </lineage>
</organism>
<dbReference type="Proteomes" id="UP000284706">
    <property type="component" value="Unassembled WGS sequence"/>
</dbReference>